<keyword evidence="2" id="KW-0240">DNA-directed RNA polymerase</keyword>
<organism evidence="2 3">
    <name type="scientific">Marasmius crinis-equi</name>
    <dbReference type="NCBI Taxonomy" id="585013"/>
    <lineage>
        <taxon>Eukaryota</taxon>
        <taxon>Fungi</taxon>
        <taxon>Dikarya</taxon>
        <taxon>Basidiomycota</taxon>
        <taxon>Agaricomycotina</taxon>
        <taxon>Agaricomycetes</taxon>
        <taxon>Agaricomycetidae</taxon>
        <taxon>Agaricales</taxon>
        <taxon>Marasmiineae</taxon>
        <taxon>Marasmiaceae</taxon>
        <taxon>Marasmius</taxon>
    </lineage>
</organism>
<evidence type="ECO:0000259" key="1">
    <source>
        <dbReference type="Pfam" id="PF03871"/>
    </source>
</evidence>
<evidence type="ECO:0000313" key="2">
    <source>
        <dbReference type="EMBL" id="KAL0579575.1"/>
    </source>
</evidence>
<keyword evidence="3" id="KW-1185">Reference proteome</keyword>
<dbReference type="Proteomes" id="UP001465976">
    <property type="component" value="Unassembled WGS sequence"/>
</dbReference>
<dbReference type="EMBL" id="JBAHYK010000054">
    <property type="protein sequence ID" value="KAL0579575.1"/>
    <property type="molecule type" value="Genomic_DNA"/>
</dbReference>
<comment type="caution">
    <text evidence="2">The sequence shown here is derived from an EMBL/GenBank/DDBJ whole genome shotgun (WGS) entry which is preliminary data.</text>
</comment>
<dbReference type="Pfam" id="PF03871">
    <property type="entry name" value="RNA_pol_Rpb5_N"/>
    <property type="match status" value="1"/>
</dbReference>
<name>A0ABR3FVP9_9AGAR</name>
<dbReference type="Gene3D" id="3.40.1340.10">
    <property type="entry name" value="RNA polymerase, Rpb5, N-terminal domain"/>
    <property type="match status" value="1"/>
</dbReference>
<proteinExistence type="predicted"/>
<dbReference type="SUPFAM" id="SSF53036">
    <property type="entry name" value="Eukaryotic RPB5 N-terminal domain"/>
    <property type="match status" value="1"/>
</dbReference>
<keyword evidence="2" id="KW-0804">Transcription</keyword>
<dbReference type="InterPro" id="IPR005571">
    <property type="entry name" value="RNA_pol_Rpb5_N"/>
</dbReference>
<sequence>MGDVDESAKLWKVNRTIHELVRDRGFQVSDEEINIDLHTFRETFANSMGSIECVQNSA</sequence>
<accession>A0ABR3FVP9</accession>
<dbReference type="GO" id="GO:0000428">
    <property type="term" value="C:DNA-directed RNA polymerase complex"/>
    <property type="evidence" value="ECO:0007669"/>
    <property type="project" value="UniProtKB-KW"/>
</dbReference>
<feature type="domain" description="RNA polymerase Rpb5 N-terminal" evidence="1">
    <location>
        <begin position="5"/>
        <end position="51"/>
    </location>
</feature>
<protein>
    <submittedName>
        <fullName evidence="2">DNA-directed RNA polymerases II 24 kDa polypeptide (RNA polymerase II subunit 5)</fullName>
    </submittedName>
</protein>
<evidence type="ECO:0000313" key="3">
    <source>
        <dbReference type="Proteomes" id="UP001465976"/>
    </source>
</evidence>
<gene>
    <name evidence="2" type="primary">RPB5</name>
    <name evidence="2" type="ORF">V5O48_002413</name>
</gene>
<dbReference type="InterPro" id="IPR036710">
    <property type="entry name" value="RNA_pol_Rpb5_N_sf"/>
</dbReference>
<reference evidence="2 3" key="1">
    <citation type="submission" date="2024-02" db="EMBL/GenBank/DDBJ databases">
        <title>A draft genome for the cacao thread blight pathogen Marasmius crinis-equi.</title>
        <authorList>
            <person name="Cohen S.P."/>
            <person name="Baruah I.K."/>
            <person name="Amoako-Attah I."/>
            <person name="Bukari Y."/>
            <person name="Meinhardt L.W."/>
            <person name="Bailey B.A."/>
        </authorList>
    </citation>
    <scope>NUCLEOTIDE SEQUENCE [LARGE SCALE GENOMIC DNA]</scope>
    <source>
        <strain evidence="2 3">GH-76</strain>
    </source>
</reference>